<name>A0A806T3B6_LIMFE</name>
<reference evidence="1 3" key="1">
    <citation type="journal article" date="2013" name="Genome Announc.">
        <title>Draft Genome Sequence of Lactobacillus fermentum Strain 3872.</title>
        <authorList>
            <person name="Karlyshev A.V."/>
            <person name="Raju K."/>
            <person name="Abramov V.M."/>
        </authorList>
    </citation>
    <scope>NUCLEOTIDE SEQUENCE [LARGE SCALE GENOMIC DNA]</scope>
    <source>
        <strain evidence="1 3">3872</strain>
    </source>
</reference>
<accession>A0A806T3B6</accession>
<evidence type="ECO:0000313" key="2">
    <source>
        <dbReference type="EMBL" id="AKM51309.1"/>
    </source>
</evidence>
<evidence type="ECO:0000313" key="3">
    <source>
        <dbReference type="Proteomes" id="UP000016629"/>
    </source>
</evidence>
<evidence type="ECO:0000313" key="1">
    <source>
        <dbReference type="EMBL" id="AKM50917.1"/>
    </source>
</evidence>
<reference evidence="1 3" key="2">
    <citation type="journal article" name="FEMS Microbiol. Lett.">
        <title>Lactobacillus fermentum 3872 genome sequencing reveals plasmid and chromosomal genes potentially involved in a probiotic activity.</title>
        <authorList>
            <person name="Lehri B."/>
            <person name="Seddon A.M."/>
            <person name="Karlyshev A.V."/>
        </authorList>
    </citation>
    <scope>NUCLEOTIDE SEQUENCE [LARGE SCALE GENOMIC DNA]</scope>
    <source>
        <strain evidence="1 3">3872</strain>
    </source>
</reference>
<dbReference type="EMBL" id="CP011536">
    <property type="protein sequence ID" value="AKM50917.1"/>
    <property type="molecule type" value="Genomic_DNA"/>
</dbReference>
<gene>
    <name evidence="1" type="ORF">N573_003930</name>
    <name evidence="2" type="ORF">N573_006190</name>
</gene>
<dbReference type="EMBL" id="CP011536">
    <property type="protein sequence ID" value="AKM51309.1"/>
    <property type="molecule type" value="Genomic_DNA"/>
</dbReference>
<dbReference type="Proteomes" id="UP000016629">
    <property type="component" value="Chromosome"/>
</dbReference>
<proteinExistence type="predicted"/>
<sequence length="83" mass="9365">MVCVIMLESQEVVTINEKSVIITNHRESFGRSLFKVKLKQFGSKAFVFTVPAKSPKNFAQKDIRSLNELLVSICVNLAFTPFT</sequence>
<organism evidence="1 3">
    <name type="scientific">Limosilactobacillus fermentum 3872</name>
    <dbReference type="NCBI Taxonomy" id="1381124"/>
    <lineage>
        <taxon>Bacteria</taxon>
        <taxon>Bacillati</taxon>
        <taxon>Bacillota</taxon>
        <taxon>Bacilli</taxon>
        <taxon>Lactobacillales</taxon>
        <taxon>Lactobacillaceae</taxon>
        <taxon>Limosilactobacillus</taxon>
    </lineage>
</organism>
<protein>
    <submittedName>
        <fullName evidence="1">Uncharacterized protein</fullName>
    </submittedName>
</protein>
<dbReference type="AlphaFoldDB" id="A0A806T3B6"/>